<dbReference type="EMBL" id="UFQS01002544">
    <property type="protein sequence ID" value="SSX14249.1"/>
    <property type="molecule type" value="Genomic_DNA"/>
</dbReference>
<accession>A0A336MSY6</accession>
<reference evidence="3" key="2">
    <citation type="submission" date="2018-07" db="EMBL/GenBank/DDBJ databases">
        <authorList>
            <person name="Quirk P.G."/>
            <person name="Krulwich T.A."/>
        </authorList>
    </citation>
    <scope>NUCLEOTIDE SEQUENCE</scope>
</reference>
<keyword evidence="1" id="KW-0812">Transmembrane</keyword>
<organism evidence="3">
    <name type="scientific">Culicoides sonorensis</name>
    <name type="common">Biting midge</name>
    <dbReference type="NCBI Taxonomy" id="179676"/>
    <lineage>
        <taxon>Eukaryota</taxon>
        <taxon>Metazoa</taxon>
        <taxon>Ecdysozoa</taxon>
        <taxon>Arthropoda</taxon>
        <taxon>Hexapoda</taxon>
        <taxon>Insecta</taxon>
        <taxon>Pterygota</taxon>
        <taxon>Neoptera</taxon>
        <taxon>Endopterygota</taxon>
        <taxon>Diptera</taxon>
        <taxon>Nematocera</taxon>
        <taxon>Chironomoidea</taxon>
        <taxon>Ceratopogonidae</taxon>
        <taxon>Ceratopogoninae</taxon>
        <taxon>Culicoides</taxon>
        <taxon>Monoculicoides</taxon>
    </lineage>
</organism>
<sequence length="251" mass="29236">MIRTIVRKPHKLIFWTFGLLEKVNLILFIFLPLIQKTTNQYSFATAAAIAPSLSDGPYEEFLLNVTLIKVLTSEKYLEVRGHGFDVSNLRGIKFFATQDAHKCEPSNEVELKVLSRSDSSILLSLLNHEGFVKEETMYLCYQENFNMPLRHVGSQHKFITNTDNEFRIYGFRVEQAEKEHSMSGEGELPKKLELHLRNMIRVMNMRLCVKSLQLKCLRYAIISLTPCIKDTLPVYKHKLCVLYPRNKRFEF</sequence>
<dbReference type="AlphaFoldDB" id="A0A336MSY6"/>
<reference evidence="2" key="1">
    <citation type="submission" date="2018-04" db="EMBL/GenBank/DDBJ databases">
        <authorList>
            <person name="Go L.Y."/>
            <person name="Mitchell J.A."/>
        </authorList>
    </citation>
    <scope>NUCLEOTIDE SEQUENCE</scope>
    <source>
        <tissue evidence="2">Whole organism</tissue>
    </source>
</reference>
<protein>
    <submittedName>
        <fullName evidence="3">CSON006767 protein</fullName>
    </submittedName>
</protein>
<proteinExistence type="predicted"/>
<feature type="transmembrane region" description="Helical" evidence="1">
    <location>
        <begin position="12"/>
        <end position="34"/>
    </location>
</feature>
<gene>
    <name evidence="3" type="primary">CSON006767</name>
</gene>
<keyword evidence="1" id="KW-0472">Membrane</keyword>
<evidence type="ECO:0000313" key="3">
    <source>
        <dbReference type="EMBL" id="SSX33664.1"/>
    </source>
</evidence>
<dbReference type="VEuPathDB" id="VectorBase:CSON006767"/>
<name>A0A336MSY6_CULSO</name>
<keyword evidence="1" id="KW-1133">Transmembrane helix</keyword>
<evidence type="ECO:0000256" key="1">
    <source>
        <dbReference type="SAM" id="Phobius"/>
    </source>
</evidence>
<dbReference type="EMBL" id="UFQT01002544">
    <property type="protein sequence ID" value="SSX33664.1"/>
    <property type="molecule type" value="Genomic_DNA"/>
</dbReference>
<evidence type="ECO:0000313" key="2">
    <source>
        <dbReference type="EMBL" id="SSX14249.1"/>
    </source>
</evidence>